<dbReference type="OrthoDB" id="1113909at2759"/>
<name>A0A2P5B2X9_PARAD</name>
<comment type="caution">
    <text evidence="1">The sequence shown here is derived from an EMBL/GenBank/DDBJ whole genome shotgun (WGS) entry which is preliminary data.</text>
</comment>
<keyword evidence="2" id="KW-1185">Reference proteome</keyword>
<dbReference type="EMBL" id="JXTB01000376">
    <property type="protein sequence ID" value="PON43160.1"/>
    <property type="molecule type" value="Genomic_DNA"/>
</dbReference>
<proteinExistence type="predicted"/>
<sequence length="139" mass="16073">MYTIDFWGFDHCAICLDLDALAISARLPYGTQRFHFEPWWLKEADCNELILEGWCSSDFDGSTSSFLASLQSCTSILSSWSRKRFGNISTKVKTIREKLSNIYLGPPMDVAWKEIRKLNADLEQWLLAEESYGKQHLRL</sequence>
<reference evidence="2" key="1">
    <citation type="submission" date="2016-06" db="EMBL/GenBank/DDBJ databases">
        <title>Parallel loss of symbiosis genes in relatives of nitrogen-fixing non-legume Parasponia.</title>
        <authorList>
            <person name="Van Velzen R."/>
            <person name="Holmer R."/>
            <person name="Bu F."/>
            <person name="Rutten L."/>
            <person name="Van Zeijl A."/>
            <person name="Liu W."/>
            <person name="Santuari L."/>
            <person name="Cao Q."/>
            <person name="Sharma T."/>
            <person name="Shen D."/>
            <person name="Roswanjaya Y."/>
            <person name="Wardhani T."/>
            <person name="Kalhor M.S."/>
            <person name="Jansen J."/>
            <person name="Van den Hoogen J."/>
            <person name="Gungor B."/>
            <person name="Hartog M."/>
            <person name="Hontelez J."/>
            <person name="Verver J."/>
            <person name="Yang W.-C."/>
            <person name="Schijlen E."/>
            <person name="Repin R."/>
            <person name="Schilthuizen M."/>
            <person name="Schranz E."/>
            <person name="Heidstra R."/>
            <person name="Miyata K."/>
            <person name="Fedorova E."/>
            <person name="Kohlen W."/>
            <person name="Bisseling T."/>
            <person name="Smit S."/>
            <person name="Geurts R."/>
        </authorList>
    </citation>
    <scope>NUCLEOTIDE SEQUENCE [LARGE SCALE GENOMIC DNA]</scope>
    <source>
        <strain evidence="2">cv. WU1-14</strain>
    </source>
</reference>
<accession>A0A2P5B2X9</accession>
<protein>
    <recommendedName>
        <fullName evidence="3">Endonuclease/exonuclease/phosphatase</fullName>
    </recommendedName>
</protein>
<dbReference type="Proteomes" id="UP000237105">
    <property type="component" value="Unassembled WGS sequence"/>
</dbReference>
<evidence type="ECO:0000313" key="1">
    <source>
        <dbReference type="EMBL" id="PON43160.1"/>
    </source>
</evidence>
<organism evidence="1 2">
    <name type="scientific">Parasponia andersonii</name>
    <name type="common">Sponia andersonii</name>
    <dbReference type="NCBI Taxonomy" id="3476"/>
    <lineage>
        <taxon>Eukaryota</taxon>
        <taxon>Viridiplantae</taxon>
        <taxon>Streptophyta</taxon>
        <taxon>Embryophyta</taxon>
        <taxon>Tracheophyta</taxon>
        <taxon>Spermatophyta</taxon>
        <taxon>Magnoliopsida</taxon>
        <taxon>eudicotyledons</taxon>
        <taxon>Gunneridae</taxon>
        <taxon>Pentapetalae</taxon>
        <taxon>rosids</taxon>
        <taxon>fabids</taxon>
        <taxon>Rosales</taxon>
        <taxon>Cannabaceae</taxon>
        <taxon>Parasponia</taxon>
    </lineage>
</organism>
<evidence type="ECO:0008006" key="3">
    <source>
        <dbReference type="Google" id="ProtNLM"/>
    </source>
</evidence>
<evidence type="ECO:0000313" key="2">
    <source>
        <dbReference type="Proteomes" id="UP000237105"/>
    </source>
</evidence>
<gene>
    <name evidence="1" type="ORF">PanWU01x14_276340</name>
</gene>
<dbReference type="AlphaFoldDB" id="A0A2P5B2X9"/>